<dbReference type="EMBL" id="CP064981">
    <property type="protein sequence ID" value="QQR92426.1"/>
    <property type="molecule type" value="Genomic_DNA"/>
</dbReference>
<proteinExistence type="predicted"/>
<dbReference type="InterPro" id="IPR036291">
    <property type="entry name" value="NAD(P)-bd_dom_sf"/>
</dbReference>
<protein>
    <recommendedName>
        <fullName evidence="2">SDR family oxidoreductase</fullName>
    </recommendedName>
</protein>
<dbReference type="AlphaFoldDB" id="A0A7T9DJJ6"/>
<accession>A0A7T9DJJ6</accession>
<sequence length="205" mass="23685">MQKEIARLPLAQFQQIIWVHSVGAFAFEANGLPAMDLDQDGIDDTIFHANVTTTMHMLHALIERMQQQNIRIPLRFCLFGSTSSDYLTPFWPSFTKSKQLLSALAQMEIARHREMDISGVMAKLSTVQSPSLSCHRELKDVAHFLTAEEVVEKTLPHLLFPQTRWRELSLFKPRADFDPSWYWDPIKIRERWTNARKSLDGTTNT</sequence>
<dbReference type="Proteomes" id="UP000596004">
    <property type="component" value="Chromosome"/>
</dbReference>
<name>A0A7T9DJJ6_9ARCH</name>
<evidence type="ECO:0000313" key="1">
    <source>
        <dbReference type="EMBL" id="QQR92426.1"/>
    </source>
</evidence>
<evidence type="ECO:0008006" key="2">
    <source>
        <dbReference type="Google" id="ProtNLM"/>
    </source>
</evidence>
<reference evidence="1" key="1">
    <citation type="submission" date="2020-11" db="EMBL/GenBank/DDBJ databases">
        <title>Connecting structure to function with the recovery of over 1000 high-quality activated sludge metagenome-assembled genomes encoding full-length rRNA genes using long-read sequencing.</title>
        <authorList>
            <person name="Singleton C.M."/>
            <person name="Petriglieri F."/>
            <person name="Kristensen J.M."/>
            <person name="Kirkegaard R.H."/>
            <person name="Michaelsen T.Y."/>
            <person name="Andersen M.H."/>
            <person name="Karst S.M."/>
            <person name="Dueholm M.S."/>
            <person name="Nielsen P.H."/>
            <person name="Albertsen M."/>
        </authorList>
    </citation>
    <scope>NUCLEOTIDE SEQUENCE</scope>
    <source>
        <strain evidence="1">Fred_18-Q3-R57-64_BAT3C.431</strain>
    </source>
</reference>
<dbReference type="SUPFAM" id="SSF51735">
    <property type="entry name" value="NAD(P)-binding Rossmann-fold domains"/>
    <property type="match status" value="1"/>
</dbReference>
<gene>
    <name evidence="1" type="ORF">IPJ89_04715</name>
</gene>
<dbReference type="Gene3D" id="3.40.50.720">
    <property type="entry name" value="NAD(P)-binding Rossmann-like Domain"/>
    <property type="match status" value="1"/>
</dbReference>
<organism evidence="1">
    <name type="scientific">Candidatus Iainarchaeum sp</name>
    <dbReference type="NCBI Taxonomy" id="3101447"/>
    <lineage>
        <taxon>Archaea</taxon>
        <taxon>Candidatus Iainarchaeota</taxon>
        <taxon>Candidatus Iainarchaeia</taxon>
        <taxon>Candidatus Iainarchaeales</taxon>
        <taxon>Candidatus Iainarchaeaceae</taxon>
        <taxon>Candidatus Iainarchaeum</taxon>
    </lineage>
</organism>